<comment type="caution">
    <text evidence="2">The sequence shown here is derived from an EMBL/GenBank/DDBJ whole genome shotgun (WGS) entry which is preliminary data.</text>
</comment>
<dbReference type="EMBL" id="RBKU01000001">
    <property type="protein sequence ID" value="RKR81042.1"/>
    <property type="molecule type" value="Genomic_DNA"/>
</dbReference>
<dbReference type="Pfam" id="PF13635">
    <property type="entry name" value="DUF4143"/>
    <property type="match status" value="1"/>
</dbReference>
<evidence type="ECO:0000313" key="3">
    <source>
        <dbReference type="Proteomes" id="UP000268007"/>
    </source>
</evidence>
<dbReference type="PANTHER" id="PTHR43566">
    <property type="entry name" value="CONSERVED PROTEIN"/>
    <property type="match status" value="1"/>
</dbReference>
<gene>
    <name evidence="2" type="ORF">BDD43_1185</name>
</gene>
<dbReference type="Gene3D" id="3.40.50.300">
    <property type="entry name" value="P-loop containing nucleotide triphosphate hydrolases"/>
    <property type="match status" value="1"/>
</dbReference>
<dbReference type="InterPro" id="IPR025420">
    <property type="entry name" value="DUF4143"/>
</dbReference>
<dbReference type="CDD" id="cd00009">
    <property type="entry name" value="AAA"/>
    <property type="match status" value="1"/>
</dbReference>
<keyword evidence="3" id="KW-1185">Reference proteome</keyword>
<evidence type="ECO:0000313" key="2">
    <source>
        <dbReference type="EMBL" id="RKR81042.1"/>
    </source>
</evidence>
<sequence>MIIRSLQSTIEERLFKGKAILLFGPRQSGKSTLVEEILRDKDHLYLNGDDADVRDILTNTTATKLRAVVGQKKIVFIDEAQRIPNIGLTLKLFTDQIKDVQVIATGSSAFELSSQVNEPLTGRKYEYMLYPLSFEELVGANGLVQEKRMIEQRMIFGYYPEIVTKVGEEKELLKLLAGSYLYKDLLMLEQVKKPLLLEKLLKALALQVGSEVSFHELGQTIGSDSKTIDKYIDLLEKTFVVFRLPAFSRNVRNEIKKGKKIYFYDCGIRNAIINNFKPLGSRTDTGALWENYVISERMKYLKYHDIDVVSFFWRTNQQQEIDLIEEDGEQLAAYEFKWSSKGTVRFPQTFTDNYPGSKTLVISPDNIEDFLLKHRCFYV</sequence>
<dbReference type="AlphaFoldDB" id="A0A495IWR7"/>
<dbReference type="OrthoDB" id="9778168at2"/>
<accession>A0A495IWR7</accession>
<dbReference type="InterPro" id="IPR003593">
    <property type="entry name" value="AAA+_ATPase"/>
</dbReference>
<dbReference type="RefSeq" id="WP_008507934.1">
    <property type="nucleotide sequence ID" value="NZ_RBKU01000001.1"/>
</dbReference>
<dbReference type="InterPro" id="IPR027417">
    <property type="entry name" value="P-loop_NTPase"/>
</dbReference>
<name>A0A495IWR7_9SPHI</name>
<feature type="domain" description="AAA+ ATPase" evidence="1">
    <location>
        <begin position="16"/>
        <end position="135"/>
    </location>
</feature>
<protein>
    <recommendedName>
        <fullName evidence="1">AAA+ ATPase domain-containing protein</fullName>
    </recommendedName>
</protein>
<organism evidence="2 3">
    <name type="scientific">Mucilaginibacter gracilis</name>
    <dbReference type="NCBI Taxonomy" id="423350"/>
    <lineage>
        <taxon>Bacteria</taxon>
        <taxon>Pseudomonadati</taxon>
        <taxon>Bacteroidota</taxon>
        <taxon>Sphingobacteriia</taxon>
        <taxon>Sphingobacteriales</taxon>
        <taxon>Sphingobacteriaceae</taxon>
        <taxon>Mucilaginibacter</taxon>
    </lineage>
</organism>
<dbReference type="SMART" id="SM00382">
    <property type="entry name" value="AAA"/>
    <property type="match status" value="1"/>
</dbReference>
<dbReference type="PANTHER" id="PTHR43566:SF1">
    <property type="entry name" value="AAA+ ATPASE DOMAIN-CONTAINING PROTEIN"/>
    <property type="match status" value="1"/>
</dbReference>
<reference evidence="2 3" key="1">
    <citation type="submission" date="2018-10" db="EMBL/GenBank/DDBJ databases">
        <title>Genomic Encyclopedia of Archaeal and Bacterial Type Strains, Phase II (KMG-II): from individual species to whole genera.</title>
        <authorList>
            <person name="Goeker M."/>
        </authorList>
    </citation>
    <scope>NUCLEOTIDE SEQUENCE [LARGE SCALE GENOMIC DNA]</scope>
    <source>
        <strain evidence="2 3">DSM 18602</strain>
    </source>
</reference>
<dbReference type="Proteomes" id="UP000268007">
    <property type="component" value="Unassembled WGS sequence"/>
</dbReference>
<dbReference type="InterPro" id="IPR041682">
    <property type="entry name" value="AAA_14"/>
</dbReference>
<dbReference type="SUPFAM" id="SSF52540">
    <property type="entry name" value="P-loop containing nucleoside triphosphate hydrolases"/>
    <property type="match status" value="1"/>
</dbReference>
<dbReference type="Pfam" id="PF13173">
    <property type="entry name" value="AAA_14"/>
    <property type="match status" value="1"/>
</dbReference>
<evidence type="ECO:0000259" key="1">
    <source>
        <dbReference type="SMART" id="SM00382"/>
    </source>
</evidence>
<proteinExistence type="predicted"/>